<dbReference type="EnsemblPlants" id="AET2Gv21217100.3">
    <property type="protein sequence ID" value="AET2Gv21217100.3"/>
    <property type="gene ID" value="AET2Gv21217100"/>
</dbReference>
<evidence type="ECO:0000313" key="3">
    <source>
        <dbReference type="Proteomes" id="UP000015105"/>
    </source>
</evidence>
<feature type="compositionally biased region" description="Basic residues" evidence="1">
    <location>
        <begin position="72"/>
        <end position="82"/>
    </location>
</feature>
<sequence length="138" mass="15051">SSTTGRTHAPSAPPPLLLELQETRRVEAPVVYIFPALMIPSPSQLPLELQASQTSSSKPRRNQKTAAPPDHHHYHTTRRKLPCRSSRPPPLPYHGGICLLEYGGAFGNRIEGPRHGRRVAWRSLGGGGASTAARSEDH</sequence>
<reference evidence="2" key="4">
    <citation type="submission" date="2019-03" db="UniProtKB">
        <authorList>
            <consortium name="EnsemblPlants"/>
        </authorList>
    </citation>
    <scope>IDENTIFICATION</scope>
</reference>
<accession>A0A453DF76</accession>
<reference evidence="2" key="5">
    <citation type="journal article" date="2021" name="G3 (Bethesda)">
        <title>Aegilops tauschii genome assembly Aet v5.0 features greater sequence contiguity and improved annotation.</title>
        <authorList>
            <person name="Wang L."/>
            <person name="Zhu T."/>
            <person name="Rodriguez J.C."/>
            <person name="Deal K.R."/>
            <person name="Dubcovsky J."/>
            <person name="McGuire P.E."/>
            <person name="Lux T."/>
            <person name="Spannagl M."/>
            <person name="Mayer K.F.X."/>
            <person name="Baldrich P."/>
            <person name="Meyers B.C."/>
            <person name="Huo N."/>
            <person name="Gu Y.Q."/>
            <person name="Zhou H."/>
            <person name="Devos K.M."/>
            <person name="Bennetzen J.L."/>
            <person name="Unver T."/>
            <person name="Budak H."/>
            <person name="Gulick P.J."/>
            <person name="Galiba G."/>
            <person name="Kalapos B."/>
            <person name="Nelson D.R."/>
            <person name="Li P."/>
            <person name="You F.M."/>
            <person name="Luo M.C."/>
            <person name="Dvorak J."/>
        </authorList>
    </citation>
    <scope>NUCLEOTIDE SEQUENCE [LARGE SCALE GENOMIC DNA]</scope>
    <source>
        <strain evidence="2">cv. AL8/78</strain>
    </source>
</reference>
<reference evidence="2" key="3">
    <citation type="journal article" date="2017" name="Nature">
        <title>Genome sequence of the progenitor of the wheat D genome Aegilops tauschii.</title>
        <authorList>
            <person name="Luo M.C."/>
            <person name="Gu Y.Q."/>
            <person name="Puiu D."/>
            <person name="Wang H."/>
            <person name="Twardziok S.O."/>
            <person name="Deal K.R."/>
            <person name="Huo N."/>
            <person name="Zhu T."/>
            <person name="Wang L."/>
            <person name="Wang Y."/>
            <person name="McGuire P.E."/>
            <person name="Liu S."/>
            <person name="Long H."/>
            <person name="Ramasamy R.K."/>
            <person name="Rodriguez J.C."/>
            <person name="Van S.L."/>
            <person name="Yuan L."/>
            <person name="Wang Z."/>
            <person name="Xia Z."/>
            <person name="Xiao L."/>
            <person name="Anderson O.D."/>
            <person name="Ouyang S."/>
            <person name="Liang Y."/>
            <person name="Zimin A.V."/>
            <person name="Pertea G."/>
            <person name="Qi P."/>
            <person name="Bennetzen J.L."/>
            <person name="Dai X."/>
            <person name="Dawson M.W."/>
            <person name="Muller H.G."/>
            <person name="Kugler K."/>
            <person name="Rivarola-Duarte L."/>
            <person name="Spannagl M."/>
            <person name="Mayer K.F.X."/>
            <person name="Lu F.H."/>
            <person name="Bevan M.W."/>
            <person name="Leroy P."/>
            <person name="Li P."/>
            <person name="You F.M."/>
            <person name="Sun Q."/>
            <person name="Liu Z."/>
            <person name="Lyons E."/>
            <person name="Wicker T."/>
            <person name="Salzberg S.L."/>
            <person name="Devos K.M."/>
            <person name="Dvorak J."/>
        </authorList>
    </citation>
    <scope>NUCLEOTIDE SEQUENCE [LARGE SCALE GENOMIC DNA]</scope>
    <source>
        <strain evidence="2">cv. AL8/78</strain>
    </source>
</reference>
<dbReference type="Gramene" id="AET2Gv21217100.3">
    <property type="protein sequence ID" value="AET2Gv21217100.3"/>
    <property type="gene ID" value="AET2Gv21217100"/>
</dbReference>
<feature type="region of interest" description="Disordered" evidence="1">
    <location>
        <begin position="47"/>
        <end position="88"/>
    </location>
</feature>
<organism evidence="2 3">
    <name type="scientific">Aegilops tauschii subsp. strangulata</name>
    <name type="common">Goatgrass</name>
    <dbReference type="NCBI Taxonomy" id="200361"/>
    <lineage>
        <taxon>Eukaryota</taxon>
        <taxon>Viridiplantae</taxon>
        <taxon>Streptophyta</taxon>
        <taxon>Embryophyta</taxon>
        <taxon>Tracheophyta</taxon>
        <taxon>Spermatophyta</taxon>
        <taxon>Magnoliopsida</taxon>
        <taxon>Liliopsida</taxon>
        <taxon>Poales</taxon>
        <taxon>Poaceae</taxon>
        <taxon>BOP clade</taxon>
        <taxon>Pooideae</taxon>
        <taxon>Triticodae</taxon>
        <taxon>Triticeae</taxon>
        <taxon>Triticinae</taxon>
        <taxon>Aegilops</taxon>
    </lineage>
</organism>
<protein>
    <submittedName>
        <fullName evidence="2">Uncharacterized protein</fullName>
    </submittedName>
</protein>
<evidence type="ECO:0000256" key="1">
    <source>
        <dbReference type="SAM" id="MobiDB-lite"/>
    </source>
</evidence>
<dbReference type="AlphaFoldDB" id="A0A453DF76"/>
<keyword evidence="3" id="KW-1185">Reference proteome</keyword>
<name>A0A453DF76_AEGTS</name>
<reference evidence="3" key="2">
    <citation type="journal article" date="2017" name="Nat. Plants">
        <title>The Aegilops tauschii genome reveals multiple impacts of transposons.</title>
        <authorList>
            <person name="Zhao G."/>
            <person name="Zou C."/>
            <person name="Li K."/>
            <person name="Wang K."/>
            <person name="Li T."/>
            <person name="Gao L."/>
            <person name="Zhang X."/>
            <person name="Wang H."/>
            <person name="Yang Z."/>
            <person name="Liu X."/>
            <person name="Jiang W."/>
            <person name="Mao L."/>
            <person name="Kong X."/>
            <person name="Jiao Y."/>
            <person name="Jia J."/>
        </authorList>
    </citation>
    <scope>NUCLEOTIDE SEQUENCE [LARGE SCALE GENOMIC DNA]</scope>
    <source>
        <strain evidence="3">cv. AL8/78</strain>
    </source>
</reference>
<dbReference type="Proteomes" id="UP000015105">
    <property type="component" value="Chromosome 2D"/>
</dbReference>
<proteinExistence type="predicted"/>
<evidence type="ECO:0000313" key="2">
    <source>
        <dbReference type="EnsemblPlants" id="AET2Gv21217100.3"/>
    </source>
</evidence>
<reference evidence="3" key="1">
    <citation type="journal article" date="2014" name="Science">
        <title>Ancient hybridizations among the ancestral genomes of bread wheat.</title>
        <authorList>
            <consortium name="International Wheat Genome Sequencing Consortium,"/>
            <person name="Marcussen T."/>
            <person name="Sandve S.R."/>
            <person name="Heier L."/>
            <person name="Spannagl M."/>
            <person name="Pfeifer M."/>
            <person name="Jakobsen K.S."/>
            <person name="Wulff B.B."/>
            <person name="Steuernagel B."/>
            <person name="Mayer K.F."/>
            <person name="Olsen O.A."/>
        </authorList>
    </citation>
    <scope>NUCLEOTIDE SEQUENCE [LARGE SCALE GENOMIC DNA]</scope>
    <source>
        <strain evidence="3">cv. AL8/78</strain>
    </source>
</reference>